<sequence>MKQKRMFKLALAGCVLGIVAAVLSRFNVVPLIQVRDISFLTAFIFPVVAIVGCYLMKAKPIVGGFSLLVSAAGGIIFLSIFYIIPAAFLVISGFFSILLKEETQLVANK</sequence>
<feature type="transmembrane region" description="Helical" evidence="1">
    <location>
        <begin position="37"/>
        <end position="55"/>
    </location>
</feature>
<dbReference type="OrthoDB" id="2913534at2"/>
<name>A0A4U1MER5_9BACL</name>
<dbReference type="AlphaFoldDB" id="A0A4U1MER5"/>
<dbReference type="RefSeq" id="WP_136947928.1">
    <property type="nucleotide sequence ID" value="NZ_SWFM01000004.1"/>
</dbReference>
<keyword evidence="1" id="KW-1133">Transmembrane helix</keyword>
<reference evidence="2 3" key="1">
    <citation type="submission" date="2019-04" db="EMBL/GenBank/DDBJ databases">
        <title>Genome sequence of Bacillus hwajinpoensis strain Y2.</title>
        <authorList>
            <person name="Fair J.L."/>
            <person name="Maclea K.S."/>
        </authorList>
    </citation>
    <scope>NUCLEOTIDE SEQUENCE [LARGE SCALE GENOMIC DNA]</scope>
    <source>
        <strain evidence="2 3">Y2</strain>
    </source>
</reference>
<evidence type="ECO:0000313" key="3">
    <source>
        <dbReference type="Proteomes" id="UP000310541"/>
    </source>
</evidence>
<dbReference type="Proteomes" id="UP000310541">
    <property type="component" value="Unassembled WGS sequence"/>
</dbReference>
<protein>
    <recommendedName>
        <fullName evidence="4">DUF4064 domain-containing protein</fullName>
    </recommendedName>
</protein>
<comment type="caution">
    <text evidence="2">The sequence shown here is derived from an EMBL/GenBank/DDBJ whole genome shotgun (WGS) entry which is preliminary data.</text>
</comment>
<evidence type="ECO:0000256" key="1">
    <source>
        <dbReference type="SAM" id="Phobius"/>
    </source>
</evidence>
<proteinExistence type="predicted"/>
<evidence type="ECO:0000313" key="2">
    <source>
        <dbReference type="EMBL" id="TKD69257.1"/>
    </source>
</evidence>
<keyword evidence="1" id="KW-0472">Membrane</keyword>
<dbReference type="EMBL" id="SWFM01000004">
    <property type="protein sequence ID" value="TKD69257.1"/>
    <property type="molecule type" value="Genomic_DNA"/>
</dbReference>
<keyword evidence="1" id="KW-0812">Transmembrane</keyword>
<gene>
    <name evidence="2" type="ORF">FBF83_14755</name>
</gene>
<feature type="transmembrane region" description="Helical" evidence="1">
    <location>
        <begin position="67"/>
        <end position="99"/>
    </location>
</feature>
<evidence type="ECO:0008006" key="4">
    <source>
        <dbReference type="Google" id="ProtNLM"/>
    </source>
</evidence>
<organism evidence="2 3">
    <name type="scientific">Guptibacillus hwajinpoensis</name>
    <dbReference type="NCBI Taxonomy" id="208199"/>
    <lineage>
        <taxon>Bacteria</taxon>
        <taxon>Bacillati</taxon>
        <taxon>Bacillota</taxon>
        <taxon>Bacilli</taxon>
        <taxon>Bacillales</taxon>
        <taxon>Guptibacillaceae</taxon>
        <taxon>Guptibacillus</taxon>
    </lineage>
</organism>
<accession>A0A4U1MER5</accession>